<organism evidence="7 8">
    <name type="scientific">Virgisporangium aurantiacum</name>
    <dbReference type="NCBI Taxonomy" id="175570"/>
    <lineage>
        <taxon>Bacteria</taxon>
        <taxon>Bacillati</taxon>
        <taxon>Actinomycetota</taxon>
        <taxon>Actinomycetes</taxon>
        <taxon>Micromonosporales</taxon>
        <taxon>Micromonosporaceae</taxon>
        <taxon>Virgisporangium</taxon>
    </lineage>
</organism>
<accession>A0A8J3Z893</accession>
<dbReference type="RefSeq" id="WP_203995500.1">
    <property type="nucleotide sequence ID" value="NZ_BOPG01000025.1"/>
</dbReference>
<dbReference type="InterPro" id="IPR023828">
    <property type="entry name" value="Peptidase_S8_Ser-AS"/>
</dbReference>
<sequence length="396" mass="42017">MPASDVRFENWRSRREQRLARQGRLRSVTTPHGKRAWYAADELLVADDLVGHAQDTLAADGHDRSQVGEDEVVGGVRRLKVAGLDAPGTVRRVRQRLAQLRPGSTTDDQTVGVNHVFLSAPIYQGGPFGPPVPAVAAALPGQRPTPDQPPVVVIDTGLWTDSPIAAACEQPSDRETETDVDRDGVLDGDVGHANFIAGVILANTTRARVSVVKVLDTFGVCDEAKLAVALTRLPADTRIVNLSLGGFTVDDRPPVILRWAMRRALAGRDRVVVAAAGNDGNVADPFWPAAFTGTGDAWSAQVAAVAAHDGDKLCEWSNTGPWVSMLAPGQDVTSTYIHHDEFASGWATWSGTSFAAPVVAAAIAEELGRGGSATAALARVRARADEAGPDHQIRLP</sequence>
<name>A0A8J3Z893_9ACTN</name>
<feature type="active site" description="Charge relay system" evidence="5">
    <location>
        <position position="192"/>
    </location>
</feature>
<dbReference type="PROSITE" id="PS00138">
    <property type="entry name" value="SUBTILASE_SER"/>
    <property type="match status" value="1"/>
</dbReference>
<dbReference type="InterPro" id="IPR050131">
    <property type="entry name" value="Peptidase_S8_subtilisin-like"/>
</dbReference>
<dbReference type="GO" id="GO:0004252">
    <property type="term" value="F:serine-type endopeptidase activity"/>
    <property type="evidence" value="ECO:0007669"/>
    <property type="project" value="UniProtKB-UniRule"/>
</dbReference>
<keyword evidence="2 5" id="KW-0645">Protease</keyword>
<evidence type="ECO:0000256" key="1">
    <source>
        <dbReference type="ARBA" id="ARBA00011073"/>
    </source>
</evidence>
<feature type="domain" description="Peptidase S8/S53" evidence="6">
    <location>
        <begin position="151"/>
        <end position="365"/>
    </location>
</feature>
<dbReference type="Pfam" id="PF00082">
    <property type="entry name" value="Peptidase_S8"/>
    <property type="match status" value="1"/>
</dbReference>
<evidence type="ECO:0000256" key="5">
    <source>
        <dbReference type="PROSITE-ProRule" id="PRU01240"/>
    </source>
</evidence>
<evidence type="ECO:0000259" key="6">
    <source>
        <dbReference type="Pfam" id="PF00082"/>
    </source>
</evidence>
<dbReference type="SUPFAM" id="SSF52743">
    <property type="entry name" value="Subtilisin-like"/>
    <property type="match status" value="1"/>
</dbReference>
<dbReference type="InterPro" id="IPR036852">
    <property type="entry name" value="Peptidase_S8/S53_dom_sf"/>
</dbReference>
<dbReference type="EMBL" id="BOPG01000025">
    <property type="protein sequence ID" value="GIJ56723.1"/>
    <property type="molecule type" value="Genomic_DNA"/>
</dbReference>
<keyword evidence="8" id="KW-1185">Reference proteome</keyword>
<keyword evidence="4 5" id="KW-0720">Serine protease</keyword>
<evidence type="ECO:0000256" key="3">
    <source>
        <dbReference type="ARBA" id="ARBA00022801"/>
    </source>
</evidence>
<dbReference type="CDD" id="cd00306">
    <property type="entry name" value="Peptidases_S8_S53"/>
    <property type="match status" value="1"/>
</dbReference>
<protein>
    <recommendedName>
        <fullName evidence="6">Peptidase S8/S53 domain-containing protein</fullName>
    </recommendedName>
</protein>
<dbReference type="PANTHER" id="PTHR43806:SF11">
    <property type="entry name" value="CEREVISIN-RELATED"/>
    <property type="match status" value="1"/>
</dbReference>
<dbReference type="InterPro" id="IPR000209">
    <property type="entry name" value="Peptidase_S8/S53_dom"/>
</dbReference>
<dbReference type="PANTHER" id="PTHR43806">
    <property type="entry name" value="PEPTIDASE S8"/>
    <property type="match status" value="1"/>
</dbReference>
<dbReference type="AlphaFoldDB" id="A0A8J3Z893"/>
<proteinExistence type="inferred from homology"/>
<evidence type="ECO:0000256" key="4">
    <source>
        <dbReference type="ARBA" id="ARBA00022825"/>
    </source>
</evidence>
<keyword evidence="3 5" id="KW-0378">Hydrolase</keyword>
<evidence type="ECO:0000313" key="7">
    <source>
        <dbReference type="EMBL" id="GIJ56723.1"/>
    </source>
</evidence>
<dbReference type="PROSITE" id="PS51892">
    <property type="entry name" value="SUBTILASE"/>
    <property type="match status" value="1"/>
</dbReference>
<comment type="similarity">
    <text evidence="1 5">Belongs to the peptidase S8 family.</text>
</comment>
<gene>
    <name evidence="7" type="ORF">Vau01_042390</name>
</gene>
<evidence type="ECO:0000256" key="2">
    <source>
        <dbReference type="ARBA" id="ARBA00022670"/>
    </source>
</evidence>
<reference evidence="7" key="1">
    <citation type="submission" date="2021-01" db="EMBL/GenBank/DDBJ databases">
        <title>Whole genome shotgun sequence of Virgisporangium aurantiacum NBRC 16421.</title>
        <authorList>
            <person name="Komaki H."/>
            <person name="Tamura T."/>
        </authorList>
    </citation>
    <scope>NUCLEOTIDE SEQUENCE</scope>
    <source>
        <strain evidence="7">NBRC 16421</strain>
    </source>
</reference>
<feature type="active site" description="Charge relay system" evidence="5">
    <location>
        <position position="353"/>
    </location>
</feature>
<comment type="caution">
    <text evidence="7">The sequence shown here is derived from an EMBL/GenBank/DDBJ whole genome shotgun (WGS) entry which is preliminary data.</text>
</comment>
<feature type="active site" description="Charge relay system" evidence="5">
    <location>
        <position position="155"/>
    </location>
</feature>
<evidence type="ECO:0000313" key="8">
    <source>
        <dbReference type="Proteomes" id="UP000612585"/>
    </source>
</evidence>
<dbReference type="Gene3D" id="3.40.50.200">
    <property type="entry name" value="Peptidase S8/S53 domain"/>
    <property type="match status" value="1"/>
</dbReference>
<dbReference type="Proteomes" id="UP000612585">
    <property type="component" value="Unassembled WGS sequence"/>
</dbReference>
<dbReference type="GO" id="GO:0006508">
    <property type="term" value="P:proteolysis"/>
    <property type="evidence" value="ECO:0007669"/>
    <property type="project" value="UniProtKB-KW"/>
</dbReference>